<name>A0A1B7MQ70_9AGAM</name>
<dbReference type="AlphaFoldDB" id="A0A1B7MQ70"/>
<keyword evidence="2" id="KW-1185">Reference proteome</keyword>
<accession>A0A1B7MQ70</accession>
<gene>
    <name evidence="1" type="ORF">K503DRAFT_774228</name>
</gene>
<sequence>FILLHPNQRLSSSNSLLLTLPCPQYSKMPSSSTSSLNRQRPRQDLFRAAQHQPDYTPALSVSAV</sequence>
<dbReference type="EMBL" id="KV448572">
    <property type="protein sequence ID" value="OAX34750.1"/>
    <property type="molecule type" value="Genomic_DNA"/>
</dbReference>
<reference evidence="1 2" key="1">
    <citation type="submission" date="2016-06" db="EMBL/GenBank/DDBJ databases">
        <title>Comparative genomics of the ectomycorrhizal sister species Rhizopogon vinicolor and Rhizopogon vesiculosus (Basidiomycota: Boletales) reveals a divergence of the mating type B locus.</title>
        <authorList>
            <consortium name="DOE Joint Genome Institute"/>
            <person name="Mujic A.B."/>
            <person name="Kuo A."/>
            <person name="Tritt A."/>
            <person name="Lipzen A."/>
            <person name="Chen C."/>
            <person name="Johnson J."/>
            <person name="Sharma A."/>
            <person name="Barry K."/>
            <person name="Grigoriev I.V."/>
            <person name="Spatafora J.W."/>
        </authorList>
    </citation>
    <scope>NUCLEOTIDE SEQUENCE [LARGE SCALE GENOMIC DNA]</scope>
    <source>
        <strain evidence="1 2">AM-OR11-026</strain>
    </source>
</reference>
<proteinExistence type="predicted"/>
<evidence type="ECO:0000313" key="2">
    <source>
        <dbReference type="Proteomes" id="UP000092154"/>
    </source>
</evidence>
<dbReference type="InParanoid" id="A0A1B7MQ70"/>
<protein>
    <submittedName>
        <fullName evidence="1">Uncharacterized protein</fullName>
    </submittedName>
</protein>
<feature type="non-terminal residue" evidence="1">
    <location>
        <position position="1"/>
    </location>
</feature>
<dbReference type="Proteomes" id="UP000092154">
    <property type="component" value="Unassembled WGS sequence"/>
</dbReference>
<organism evidence="1 2">
    <name type="scientific">Rhizopogon vinicolor AM-OR11-026</name>
    <dbReference type="NCBI Taxonomy" id="1314800"/>
    <lineage>
        <taxon>Eukaryota</taxon>
        <taxon>Fungi</taxon>
        <taxon>Dikarya</taxon>
        <taxon>Basidiomycota</taxon>
        <taxon>Agaricomycotina</taxon>
        <taxon>Agaricomycetes</taxon>
        <taxon>Agaricomycetidae</taxon>
        <taxon>Boletales</taxon>
        <taxon>Suillineae</taxon>
        <taxon>Rhizopogonaceae</taxon>
        <taxon>Rhizopogon</taxon>
    </lineage>
</organism>
<evidence type="ECO:0000313" key="1">
    <source>
        <dbReference type="EMBL" id="OAX34750.1"/>
    </source>
</evidence>